<accession>A0A381X6L1</accession>
<proteinExistence type="predicted"/>
<organism evidence="1">
    <name type="scientific">marine metagenome</name>
    <dbReference type="NCBI Taxonomy" id="408172"/>
    <lineage>
        <taxon>unclassified sequences</taxon>
        <taxon>metagenomes</taxon>
        <taxon>ecological metagenomes</taxon>
    </lineage>
</organism>
<protein>
    <submittedName>
        <fullName evidence="1">Uncharacterized protein</fullName>
    </submittedName>
</protein>
<dbReference type="SUPFAM" id="SSF57802">
    <property type="entry name" value="Rubredoxin-like"/>
    <property type="match status" value="1"/>
</dbReference>
<dbReference type="AlphaFoldDB" id="A0A381X6L1"/>
<dbReference type="EMBL" id="UINC01014099">
    <property type="protein sequence ID" value="SVA60389.1"/>
    <property type="molecule type" value="Genomic_DNA"/>
</dbReference>
<sequence length="35" mass="4186">MSKWYTCEKCGEVIEMDKEKVHKIFCYAWVAEGDK</sequence>
<reference evidence="1" key="1">
    <citation type="submission" date="2018-05" db="EMBL/GenBank/DDBJ databases">
        <authorList>
            <person name="Lanie J.A."/>
            <person name="Ng W.-L."/>
            <person name="Kazmierczak K.M."/>
            <person name="Andrzejewski T.M."/>
            <person name="Davidsen T.M."/>
            <person name="Wayne K.J."/>
            <person name="Tettelin H."/>
            <person name="Glass J.I."/>
            <person name="Rusch D."/>
            <person name="Podicherti R."/>
            <person name="Tsui H.-C.T."/>
            <person name="Winkler M.E."/>
        </authorList>
    </citation>
    <scope>NUCLEOTIDE SEQUENCE</scope>
</reference>
<name>A0A381X6L1_9ZZZZ</name>
<gene>
    <name evidence="1" type="ORF">METZ01_LOCUS113243</name>
</gene>
<evidence type="ECO:0000313" key="1">
    <source>
        <dbReference type="EMBL" id="SVA60389.1"/>
    </source>
</evidence>